<feature type="domain" description="6-phosphogluconate dehydrogenase NADP-binding" evidence="5">
    <location>
        <begin position="16"/>
        <end position="180"/>
    </location>
</feature>
<dbReference type="RefSeq" id="WP_086926389.1">
    <property type="nucleotide sequence ID" value="NZ_CP021362.1"/>
</dbReference>
<dbReference type="InterPro" id="IPR008927">
    <property type="entry name" value="6-PGluconate_DH-like_C_sf"/>
</dbReference>
<proteinExistence type="inferred from homology"/>
<dbReference type="SUPFAM" id="SSF51735">
    <property type="entry name" value="NAD(P)-binding Rossmann-fold domains"/>
    <property type="match status" value="1"/>
</dbReference>
<evidence type="ECO:0000256" key="4">
    <source>
        <dbReference type="PIRSR" id="PIRSR000103-1"/>
    </source>
</evidence>
<dbReference type="AlphaFoldDB" id="A0A240U9R0"/>
<dbReference type="PROSITE" id="PS00895">
    <property type="entry name" value="3_HYDROXYISOBUT_DH"/>
    <property type="match status" value="1"/>
</dbReference>
<dbReference type="Pfam" id="PF14833">
    <property type="entry name" value="NAD_binding_11"/>
    <property type="match status" value="1"/>
</dbReference>
<dbReference type="InterPro" id="IPR006115">
    <property type="entry name" value="6PGDH_NADP-bd"/>
</dbReference>
<evidence type="ECO:0000259" key="5">
    <source>
        <dbReference type="Pfam" id="PF03446"/>
    </source>
</evidence>
<dbReference type="InterPro" id="IPR036291">
    <property type="entry name" value="NAD(P)-bd_dom_sf"/>
</dbReference>
<gene>
    <name evidence="7" type="ORF">CBP36_02120</name>
</gene>
<dbReference type="PANTHER" id="PTHR43060:SF15">
    <property type="entry name" value="3-HYDROXYISOBUTYRATE DEHYDROGENASE-LIKE 1, MITOCHONDRIAL-RELATED"/>
    <property type="match status" value="1"/>
</dbReference>
<keyword evidence="2" id="KW-0560">Oxidoreductase</keyword>
<feature type="active site" evidence="4">
    <location>
        <position position="189"/>
    </location>
</feature>
<protein>
    <submittedName>
        <fullName evidence="7">Oxidoreductase</fullName>
    </submittedName>
</protein>
<dbReference type="KEGG" id="acis:CBP35_16815"/>
<sequence length="304" mass="31843">MPSTNPRSYDPTPSRKVAFLGLGVMGYPMAGHLALAGHAVTVYNRTTTKSIAWCAEYASAKAPKHATTPREAAAGADIVFCCVGNDDDLRSVTLGADGAFAGMQPGAVFVDHTTASAEVARELYAAARALGLHFVDAPVSGGQAGAQNGQLTVMCGGDQAAFDAAQPVAMAFSRAFTLLGASGSGQLAKMVNQICIAGLVQGLSEAVAFGQNAGLDMKQVLDVIGKGAAQSWQMDNRGKTMVDGQFDFGFAVDWMRKDLGLVLDEARRNGSRVPVTALVDQFYADVQKMGGNRWDTSSLIKRLT</sequence>
<dbReference type="InterPro" id="IPR029154">
    <property type="entry name" value="HIBADH-like_NADP-bd"/>
</dbReference>
<evidence type="ECO:0000256" key="2">
    <source>
        <dbReference type="ARBA" id="ARBA00023002"/>
    </source>
</evidence>
<dbReference type="Pfam" id="PF03446">
    <property type="entry name" value="NAD_binding_2"/>
    <property type="match status" value="1"/>
</dbReference>
<dbReference type="OrthoDB" id="9777604at2"/>
<dbReference type="InterPro" id="IPR002204">
    <property type="entry name" value="3-OH-isobutyrate_DH-rel_CS"/>
</dbReference>
<dbReference type="Proteomes" id="UP000194440">
    <property type="component" value="Chromosome"/>
</dbReference>
<evidence type="ECO:0000256" key="1">
    <source>
        <dbReference type="ARBA" id="ARBA00009080"/>
    </source>
</evidence>
<dbReference type="GO" id="GO:0051287">
    <property type="term" value="F:NAD binding"/>
    <property type="evidence" value="ECO:0007669"/>
    <property type="project" value="InterPro"/>
</dbReference>
<keyword evidence="8" id="KW-1185">Reference proteome</keyword>
<dbReference type="PIRSF" id="PIRSF000103">
    <property type="entry name" value="HIBADH"/>
    <property type="match status" value="1"/>
</dbReference>
<reference evidence="7" key="1">
    <citation type="submission" date="2017-05" db="EMBL/GenBank/DDBJ databases">
        <title>Polyphasic characterization of four soil-derived phenanthrene-degrading Acidovorax strains and proposal of Acidovorax phenanthrenivorans sp. nov.</title>
        <authorList>
            <person name="Singleton D."/>
            <person name="Lee J."/>
            <person name="Dickey A.N."/>
            <person name="Stroud A."/>
            <person name="Scholl E.H."/>
            <person name="Wright F.A."/>
            <person name="Aitken M.D."/>
        </authorList>
    </citation>
    <scope>NUCLEOTIDE SEQUENCE</scope>
    <source>
        <strain evidence="7">P4</strain>
    </source>
</reference>
<comment type="similarity">
    <text evidence="1">Belongs to the HIBADH-related family.</text>
</comment>
<name>A0A240U9R0_9BURK</name>
<dbReference type="Gene3D" id="3.40.50.720">
    <property type="entry name" value="NAD(P)-binding Rossmann-like Domain"/>
    <property type="match status" value="1"/>
</dbReference>
<keyword evidence="3" id="KW-0520">NAD</keyword>
<dbReference type="EMBL" id="CP021366">
    <property type="protein sequence ID" value="ART57805.1"/>
    <property type="molecule type" value="Genomic_DNA"/>
</dbReference>
<dbReference type="Gene3D" id="1.10.1040.10">
    <property type="entry name" value="N-(1-d-carboxylethyl)-l-norvaline Dehydrogenase, domain 2"/>
    <property type="match status" value="1"/>
</dbReference>
<dbReference type="GO" id="GO:0016491">
    <property type="term" value="F:oxidoreductase activity"/>
    <property type="evidence" value="ECO:0007669"/>
    <property type="project" value="UniProtKB-KW"/>
</dbReference>
<dbReference type="InterPro" id="IPR013328">
    <property type="entry name" value="6PGD_dom2"/>
</dbReference>
<evidence type="ECO:0000256" key="3">
    <source>
        <dbReference type="ARBA" id="ARBA00023027"/>
    </source>
</evidence>
<dbReference type="GO" id="GO:0016054">
    <property type="term" value="P:organic acid catabolic process"/>
    <property type="evidence" value="ECO:0007669"/>
    <property type="project" value="UniProtKB-ARBA"/>
</dbReference>
<dbReference type="InterPro" id="IPR015815">
    <property type="entry name" value="HIBADH-related"/>
</dbReference>
<organism evidence="7 8">
    <name type="scientific">Acidovorax carolinensis</name>
    <dbReference type="NCBI Taxonomy" id="553814"/>
    <lineage>
        <taxon>Bacteria</taxon>
        <taxon>Pseudomonadati</taxon>
        <taxon>Pseudomonadota</taxon>
        <taxon>Betaproteobacteria</taxon>
        <taxon>Burkholderiales</taxon>
        <taxon>Comamonadaceae</taxon>
        <taxon>Acidovorax</taxon>
    </lineage>
</organism>
<evidence type="ECO:0000259" key="6">
    <source>
        <dbReference type="Pfam" id="PF14833"/>
    </source>
</evidence>
<dbReference type="PANTHER" id="PTHR43060">
    <property type="entry name" value="3-HYDROXYISOBUTYRATE DEHYDROGENASE-LIKE 1, MITOCHONDRIAL-RELATED"/>
    <property type="match status" value="1"/>
</dbReference>
<evidence type="ECO:0000313" key="8">
    <source>
        <dbReference type="Proteomes" id="UP000194440"/>
    </source>
</evidence>
<evidence type="ECO:0000313" key="7">
    <source>
        <dbReference type="EMBL" id="ART57805.1"/>
    </source>
</evidence>
<accession>A0A240U9R0</accession>
<dbReference type="SUPFAM" id="SSF48179">
    <property type="entry name" value="6-phosphogluconate dehydrogenase C-terminal domain-like"/>
    <property type="match status" value="1"/>
</dbReference>
<dbReference type="KEGG" id="acip:CBP36_02120"/>
<feature type="domain" description="3-hydroxyisobutyrate dehydrogenase-like NAD-binding" evidence="6">
    <location>
        <begin position="183"/>
        <end position="302"/>
    </location>
</feature>
<dbReference type="GO" id="GO:0050661">
    <property type="term" value="F:NADP binding"/>
    <property type="evidence" value="ECO:0007669"/>
    <property type="project" value="InterPro"/>
</dbReference>